<feature type="non-terminal residue" evidence="3">
    <location>
        <position position="1"/>
    </location>
</feature>
<feature type="domain" description="Transposase IS801/IS1294" evidence="1">
    <location>
        <begin position="93"/>
        <end position="155"/>
    </location>
</feature>
<protein>
    <submittedName>
        <fullName evidence="3">Uncharacterized protein</fullName>
    </submittedName>
</protein>
<sequence>KYLSDFQIVRNPSCGNRHCPTCQGEKATKWLNSRLDRLMPVHHFMITCTVPAEFRDFFRTHQRFAYAALFQATSRTMSALAAESTYFLGDTPGFFGILHTWGRQMQYHPHIHYVVPGGAFSSSDHSWHSSSDAFYLPIRIMSAKIKSRFFKLMKKPICCT</sequence>
<dbReference type="InterPro" id="IPR007069">
    <property type="entry name" value="Transposase_32"/>
</dbReference>
<evidence type="ECO:0000259" key="2">
    <source>
        <dbReference type="Pfam" id="PF14319"/>
    </source>
</evidence>
<evidence type="ECO:0000259" key="1">
    <source>
        <dbReference type="Pfam" id="PF04986"/>
    </source>
</evidence>
<evidence type="ECO:0000313" key="3">
    <source>
        <dbReference type="EMBL" id="KKK93919.1"/>
    </source>
</evidence>
<dbReference type="PANTHER" id="PTHR37023">
    <property type="entry name" value="TRANSPOSASE"/>
    <property type="match status" value="1"/>
</dbReference>
<comment type="caution">
    <text evidence="3">The sequence shown here is derived from an EMBL/GenBank/DDBJ whole genome shotgun (WGS) entry which is preliminary data.</text>
</comment>
<name>A0A0F9BU36_9ZZZZ</name>
<proteinExistence type="predicted"/>
<dbReference type="PANTHER" id="PTHR37023:SF1">
    <property type="entry name" value="ISSOD25 TRANSPOSASE TNPA_ISSOD25"/>
    <property type="match status" value="1"/>
</dbReference>
<feature type="domain" description="Transposase zinc-binding" evidence="2">
    <location>
        <begin position="11"/>
        <end position="50"/>
    </location>
</feature>
<dbReference type="AlphaFoldDB" id="A0A0F9BU36"/>
<organism evidence="3">
    <name type="scientific">marine sediment metagenome</name>
    <dbReference type="NCBI Taxonomy" id="412755"/>
    <lineage>
        <taxon>unclassified sequences</taxon>
        <taxon>metagenomes</taxon>
        <taxon>ecological metagenomes</taxon>
    </lineage>
</organism>
<dbReference type="InterPro" id="IPR026889">
    <property type="entry name" value="Zn_Tnp"/>
</dbReference>
<reference evidence="3" key="1">
    <citation type="journal article" date="2015" name="Nature">
        <title>Complex archaea that bridge the gap between prokaryotes and eukaryotes.</title>
        <authorList>
            <person name="Spang A."/>
            <person name="Saw J.H."/>
            <person name="Jorgensen S.L."/>
            <person name="Zaremba-Niedzwiedzka K."/>
            <person name="Martijn J."/>
            <person name="Lind A.E."/>
            <person name="van Eijk R."/>
            <person name="Schleper C."/>
            <person name="Guy L."/>
            <person name="Ettema T.J."/>
        </authorList>
    </citation>
    <scope>NUCLEOTIDE SEQUENCE</scope>
</reference>
<dbReference type="EMBL" id="LAZR01047566">
    <property type="protein sequence ID" value="KKK93919.1"/>
    <property type="molecule type" value="Genomic_DNA"/>
</dbReference>
<dbReference type="Pfam" id="PF04986">
    <property type="entry name" value="Y2_Tnp"/>
    <property type="match status" value="1"/>
</dbReference>
<dbReference type="GO" id="GO:0004803">
    <property type="term" value="F:transposase activity"/>
    <property type="evidence" value="ECO:0007669"/>
    <property type="project" value="InterPro"/>
</dbReference>
<accession>A0A0F9BU36</accession>
<gene>
    <name evidence="3" type="ORF">LCGC14_2688060</name>
</gene>
<dbReference type="Pfam" id="PF14319">
    <property type="entry name" value="Zn_Tnp_IS91"/>
    <property type="match status" value="1"/>
</dbReference>
<dbReference type="GO" id="GO:0006313">
    <property type="term" value="P:DNA transposition"/>
    <property type="evidence" value="ECO:0007669"/>
    <property type="project" value="InterPro"/>
</dbReference>
<dbReference type="GO" id="GO:0003677">
    <property type="term" value="F:DNA binding"/>
    <property type="evidence" value="ECO:0007669"/>
    <property type="project" value="InterPro"/>
</dbReference>